<sequence>MSKTGSAADATFPAEILHTALGSSRSLEKIKVRFTHRQRLQPLQPVTLDLTKKEGIGWVSPSLRPQGVRLLTRLSRILTQLVSSASFGFQPSRADIIIQTVSVLQQIRSAHNTLPLRLAPNGVVWVSQASETKWVTNKCFIVAFNLASQNKRLKRSNATPSSPPCHTHTHTTHALIHSDVVSSVSDWPSHQVIKPTTWYKPGNQRSPLQ</sequence>
<reference evidence="1 2" key="1">
    <citation type="journal article" date="2021" name="Elife">
        <title>Chloroplast acquisition without the gene transfer in kleptoplastic sea slugs, Plakobranchus ocellatus.</title>
        <authorList>
            <person name="Maeda T."/>
            <person name="Takahashi S."/>
            <person name="Yoshida T."/>
            <person name="Shimamura S."/>
            <person name="Takaki Y."/>
            <person name="Nagai Y."/>
            <person name="Toyoda A."/>
            <person name="Suzuki Y."/>
            <person name="Arimoto A."/>
            <person name="Ishii H."/>
            <person name="Satoh N."/>
            <person name="Nishiyama T."/>
            <person name="Hasebe M."/>
            <person name="Maruyama T."/>
            <person name="Minagawa J."/>
            <person name="Obokata J."/>
            <person name="Shigenobu S."/>
        </authorList>
    </citation>
    <scope>NUCLEOTIDE SEQUENCE [LARGE SCALE GENOMIC DNA]</scope>
</reference>
<evidence type="ECO:0000313" key="2">
    <source>
        <dbReference type="Proteomes" id="UP000735302"/>
    </source>
</evidence>
<comment type="caution">
    <text evidence="1">The sequence shown here is derived from an EMBL/GenBank/DDBJ whole genome shotgun (WGS) entry which is preliminary data.</text>
</comment>
<accession>A0AAV4A868</accession>
<name>A0AAV4A868_9GAST</name>
<organism evidence="1 2">
    <name type="scientific">Plakobranchus ocellatus</name>
    <dbReference type="NCBI Taxonomy" id="259542"/>
    <lineage>
        <taxon>Eukaryota</taxon>
        <taxon>Metazoa</taxon>
        <taxon>Spiralia</taxon>
        <taxon>Lophotrochozoa</taxon>
        <taxon>Mollusca</taxon>
        <taxon>Gastropoda</taxon>
        <taxon>Heterobranchia</taxon>
        <taxon>Euthyneura</taxon>
        <taxon>Panpulmonata</taxon>
        <taxon>Sacoglossa</taxon>
        <taxon>Placobranchoidea</taxon>
        <taxon>Plakobranchidae</taxon>
        <taxon>Plakobranchus</taxon>
    </lineage>
</organism>
<keyword evidence="2" id="KW-1185">Reference proteome</keyword>
<gene>
    <name evidence="1" type="ORF">PoB_003031900</name>
</gene>
<protein>
    <submittedName>
        <fullName evidence="1">Uncharacterized protein</fullName>
    </submittedName>
</protein>
<evidence type="ECO:0000313" key="1">
    <source>
        <dbReference type="EMBL" id="GFO03814.1"/>
    </source>
</evidence>
<dbReference type="Proteomes" id="UP000735302">
    <property type="component" value="Unassembled WGS sequence"/>
</dbReference>
<dbReference type="EMBL" id="BLXT01003731">
    <property type="protein sequence ID" value="GFO03814.1"/>
    <property type="molecule type" value="Genomic_DNA"/>
</dbReference>
<dbReference type="AlphaFoldDB" id="A0AAV4A868"/>
<proteinExistence type="predicted"/>